<dbReference type="InterPro" id="IPR046175">
    <property type="entry name" value="DUF6177"/>
</dbReference>
<gene>
    <name evidence="1" type="ordered locus">Tcur_0621</name>
</gene>
<name>D1A4I1_THECD</name>
<dbReference type="eggNOG" id="COG0550">
    <property type="taxonomic scope" value="Bacteria"/>
</dbReference>
<dbReference type="Proteomes" id="UP000001918">
    <property type="component" value="Chromosome"/>
</dbReference>
<evidence type="ECO:0000313" key="1">
    <source>
        <dbReference type="EMBL" id="ACY96216.1"/>
    </source>
</evidence>
<evidence type="ECO:0000313" key="2">
    <source>
        <dbReference type="Proteomes" id="UP000001918"/>
    </source>
</evidence>
<organism evidence="1 2">
    <name type="scientific">Thermomonospora curvata (strain ATCC 19995 / DSM 43183 / JCM 3096 / KCTC 9072 / NBRC 15933 / NCIMB 10081 / Henssen B9)</name>
    <dbReference type="NCBI Taxonomy" id="471852"/>
    <lineage>
        <taxon>Bacteria</taxon>
        <taxon>Bacillati</taxon>
        <taxon>Actinomycetota</taxon>
        <taxon>Actinomycetes</taxon>
        <taxon>Streptosporangiales</taxon>
        <taxon>Thermomonosporaceae</taxon>
        <taxon>Thermomonospora</taxon>
    </lineage>
</organism>
<proteinExistence type="predicted"/>
<dbReference type="EMBL" id="CP001738">
    <property type="protein sequence ID" value="ACY96216.1"/>
    <property type="molecule type" value="Genomic_DNA"/>
</dbReference>
<dbReference type="STRING" id="471852.Tcur_0621"/>
<reference evidence="1 2" key="1">
    <citation type="journal article" date="2011" name="Stand. Genomic Sci.">
        <title>Complete genome sequence of Thermomonospora curvata type strain (B9).</title>
        <authorList>
            <person name="Chertkov O."/>
            <person name="Sikorski J."/>
            <person name="Nolan M."/>
            <person name="Lapidus A."/>
            <person name="Lucas S."/>
            <person name="Del Rio T.G."/>
            <person name="Tice H."/>
            <person name="Cheng J.F."/>
            <person name="Goodwin L."/>
            <person name="Pitluck S."/>
            <person name="Liolios K."/>
            <person name="Ivanova N."/>
            <person name="Mavromatis K."/>
            <person name="Mikhailova N."/>
            <person name="Ovchinnikova G."/>
            <person name="Pati A."/>
            <person name="Chen A."/>
            <person name="Palaniappan K."/>
            <person name="Djao O.D."/>
            <person name="Land M."/>
            <person name="Hauser L."/>
            <person name="Chang Y.J."/>
            <person name="Jeffries C.D."/>
            <person name="Brettin T."/>
            <person name="Han C."/>
            <person name="Detter J.C."/>
            <person name="Rohde M."/>
            <person name="Goker M."/>
            <person name="Woyke T."/>
            <person name="Bristow J."/>
            <person name="Eisen J.A."/>
            <person name="Markowitz V."/>
            <person name="Hugenholtz P."/>
            <person name="Klenk H.P."/>
            <person name="Kyrpides N.C."/>
        </authorList>
    </citation>
    <scope>NUCLEOTIDE SEQUENCE [LARGE SCALE GENOMIC DNA]</scope>
    <source>
        <strain evidence="2">ATCC 19995 / DSM 43183 / JCM 3096 / KCTC 9072 / NBRC 15933 / NCIMB 10081 / Henssen B9</strain>
    </source>
</reference>
<sequence length="311" mass="32770">MSAVLDVMTAQAMVVLQDRPVVALTPWLAAALEECAGSGRALQIVTSPSSRLSMPLKLAGPAAQWVVRDGDGYYEGLTGRPLRWDGGAFSPVPDARDYAPGYLTPPSGPLGAQLTLTYRARHTRHSVLGGQLERLFTMLTGRPPAGWGPAEPVAHPWQRSELTSHVRERGNAAVRLVVVGAGGGRSALAVAEFSQGGTLEVTTLTVGHPPADPPPVAHLPALVESLVAEHPVASLLAQLSPGRADATYEPRWTGAPAPLGMAVAGERPGPPGIPARPAGSGQTPMTWFELGDGRSPEGWRRHRELLRHLTS</sequence>
<dbReference type="RefSeq" id="WP_012851000.1">
    <property type="nucleotide sequence ID" value="NC_013510.1"/>
</dbReference>
<keyword evidence="2" id="KW-1185">Reference proteome</keyword>
<dbReference type="AlphaFoldDB" id="D1A4I1"/>
<accession>D1A4I1</accession>
<dbReference type="HOGENOM" id="CLU_044081_0_0_11"/>
<protein>
    <submittedName>
        <fullName evidence="1">Uncharacterized protein</fullName>
    </submittedName>
</protein>
<dbReference type="KEGG" id="tcu:Tcur_0621"/>
<dbReference type="Pfam" id="PF19674">
    <property type="entry name" value="DUF6177"/>
    <property type="match status" value="1"/>
</dbReference>